<comment type="caution">
    <text evidence="2">The sequence shown here is derived from an EMBL/GenBank/DDBJ whole genome shotgun (WGS) entry which is preliminary data.</text>
</comment>
<dbReference type="AlphaFoldDB" id="A0A0V8DDA5"/>
<keyword evidence="1" id="KW-1133">Transmembrane helix</keyword>
<evidence type="ECO:0000313" key="3">
    <source>
        <dbReference type="Proteomes" id="UP000054230"/>
    </source>
</evidence>
<proteinExistence type="predicted"/>
<keyword evidence="1" id="KW-0812">Transmembrane</keyword>
<keyword evidence="1" id="KW-0472">Membrane</keyword>
<evidence type="ECO:0000313" key="2">
    <source>
        <dbReference type="EMBL" id="KSU11543.1"/>
    </source>
</evidence>
<gene>
    <name evidence="2" type="ORF">LMG8520_0836</name>
</gene>
<dbReference type="PATRIC" id="fig|1360.106.peg.1764"/>
<feature type="transmembrane region" description="Helical" evidence="1">
    <location>
        <begin position="20"/>
        <end position="37"/>
    </location>
</feature>
<organism evidence="2 3">
    <name type="scientific">Lactococcus lactis subsp. lactis</name>
    <name type="common">Streptococcus lactis</name>
    <dbReference type="NCBI Taxonomy" id="1360"/>
    <lineage>
        <taxon>Bacteria</taxon>
        <taxon>Bacillati</taxon>
        <taxon>Bacillota</taxon>
        <taxon>Bacilli</taxon>
        <taxon>Lactobacillales</taxon>
        <taxon>Streptococcaceae</taxon>
        <taxon>Lactococcus</taxon>
    </lineage>
</organism>
<sequence length="39" mass="4655">MRPRGALKLGIEKIADKIPVSNFSLFHYFFISLFYFFCH</sequence>
<dbReference type="EMBL" id="LKLP01000048">
    <property type="protein sequence ID" value="KSU11543.1"/>
    <property type="molecule type" value="Genomic_DNA"/>
</dbReference>
<name>A0A0V8DDA5_LACLL</name>
<accession>A0A0V8DDA5</accession>
<protein>
    <submittedName>
        <fullName evidence="2">Uncharacterized protein</fullName>
    </submittedName>
</protein>
<reference evidence="3" key="1">
    <citation type="submission" date="2015-10" db="EMBL/GenBank/DDBJ databases">
        <title>Draft Genome Sequences of 11 Lactococcus lactis subspecies cremoris strains.</title>
        <authorList>
            <person name="Wels M."/>
            <person name="Backus L."/>
            <person name="Boekhorst J."/>
            <person name="Dijkstra A."/>
            <person name="Beerthuizen M."/>
            <person name="Kelly W."/>
            <person name="Siezen R."/>
            <person name="Bachmann H."/>
            <person name="Van Hijum S."/>
        </authorList>
    </citation>
    <scope>NUCLEOTIDE SEQUENCE [LARGE SCALE GENOMIC DNA]</scope>
    <source>
        <strain evidence="3">LMG8520</strain>
    </source>
</reference>
<evidence type="ECO:0000256" key="1">
    <source>
        <dbReference type="SAM" id="Phobius"/>
    </source>
</evidence>
<dbReference type="Proteomes" id="UP000054230">
    <property type="component" value="Unassembled WGS sequence"/>
</dbReference>